<dbReference type="GO" id="GO:0009736">
    <property type="term" value="P:cytokinin-activated signaling pathway"/>
    <property type="evidence" value="ECO:0007669"/>
    <property type="project" value="InterPro"/>
</dbReference>
<feature type="region of interest" description="Disordered" evidence="9">
    <location>
        <begin position="434"/>
        <end position="566"/>
    </location>
</feature>
<dbReference type="GO" id="GO:0048511">
    <property type="term" value="P:rhythmic process"/>
    <property type="evidence" value="ECO:0007669"/>
    <property type="project" value="UniProtKB-KW"/>
</dbReference>
<keyword evidence="3" id="KW-0902">Two-component regulatory system</keyword>
<keyword evidence="4" id="KW-0805">Transcription regulation</keyword>
<dbReference type="InterPro" id="IPR001789">
    <property type="entry name" value="Sig_transdc_resp-reg_receiver"/>
</dbReference>
<feature type="compositionally biased region" description="Low complexity" evidence="9">
    <location>
        <begin position="584"/>
        <end position="595"/>
    </location>
</feature>
<evidence type="ECO:0000313" key="11">
    <source>
        <dbReference type="EMBL" id="ATG22742.1"/>
    </source>
</evidence>
<name>A0A291EU78_9POAL</name>
<dbReference type="SMART" id="SM00448">
    <property type="entry name" value="REC"/>
    <property type="match status" value="1"/>
</dbReference>
<dbReference type="FunFam" id="3.40.50.2300:FF:000214">
    <property type="entry name" value="Two-component response regulator-like PRR37"/>
    <property type="match status" value="1"/>
</dbReference>
<dbReference type="AlphaFoldDB" id="A0A291EU78"/>
<dbReference type="SUPFAM" id="SSF52172">
    <property type="entry name" value="CheY-like"/>
    <property type="match status" value="1"/>
</dbReference>
<evidence type="ECO:0000256" key="5">
    <source>
        <dbReference type="ARBA" id="ARBA00023108"/>
    </source>
</evidence>
<dbReference type="EMBL" id="KY014438">
    <property type="protein sequence ID" value="ATG22742.1"/>
    <property type="molecule type" value="Genomic_DNA"/>
</dbReference>
<comment type="similarity">
    <text evidence="2">Belongs to the ARR-like family.</text>
</comment>
<organism evidence="11">
    <name type="scientific">Dasypyrum villosum</name>
    <dbReference type="NCBI Taxonomy" id="40247"/>
    <lineage>
        <taxon>Eukaryota</taxon>
        <taxon>Viridiplantae</taxon>
        <taxon>Streptophyta</taxon>
        <taxon>Embryophyta</taxon>
        <taxon>Tracheophyta</taxon>
        <taxon>Spermatophyta</taxon>
        <taxon>Magnoliopsida</taxon>
        <taxon>Liliopsida</taxon>
        <taxon>Poales</taxon>
        <taxon>Poaceae</taxon>
        <taxon>BOP clade</taxon>
        <taxon>Pooideae</taxon>
        <taxon>Triticodae</taxon>
        <taxon>Triticeae</taxon>
        <taxon>Triticinae</taxon>
        <taxon>Dasypyrum</taxon>
    </lineage>
</organism>
<feature type="compositionally biased region" description="Low complexity" evidence="9">
    <location>
        <begin position="7"/>
        <end position="20"/>
    </location>
</feature>
<gene>
    <name evidence="11" type="primary">Ppd</name>
</gene>
<feature type="compositionally biased region" description="Polar residues" evidence="9">
    <location>
        <begin position="289"/>
        <end position="304"/>
    </location>
</feature>
<keyword evidence="5" id="KW-0090">Biological rhythms</keyword>
<dbReference type="InterPro" id="IPR011006">
    <property type="entry name" value="CheY-like_superfamily"/>
</dbReference>
<evidence type="ECO:0000256" key="9">
    <source>
        <dbReference type="SAM" id="MobiDB-lite"/>
    </source>
</evidence>
<dbReference type="GO" id="GO:0005634">
    <property type="term" value="C:nucleus"/>
    <property type="evidence" value="ECO:0007669"/>
    <property type="project" value="UniProtKB-SubCell"/>
</dbReference>
<dbReference type="PROSITE" id="PS50110">
    <property type="entry name" value="RESPONSE_REGULATORY"/>
    <property type="match status" value="1"/>
</dbReference>
<protein>
    <submittedName>
        <fullName evidence="11">Photoperiod</fullName>
    </submittedName>
</protein>
<feature type="compositionally biased region" description="Low complexity" evidence="9">
    <location>
        <begin position="512"/>
        <end position="521"/>
    </location>
</feature>
<evidence type="ECO:0000259" key="10">
    <source>
        <dbReference type="PROSITE" id="PS50110"/>
    </source>
</evidence>
<dbReference type="InterPro" id="IPR045279">
    <property type="entry name" value="ARR-like"/>
</dbReference>
<feature type="domain" description="Response regulatory" evidence="10">
    <location>
        <begin position="39"/>
        <end position="158"/>
    </location>
</feature>
<feature type="region of interest" description="Disordered" evidence="9">
    <location>
        <begin position="351"/>
        <end position="372"/>
    </location>
</feature>
<feature type="compositionally biased region" description="Basic and acidic residues" evidence="9">
    <location>
        <begin position="269"/>
        <end position="283"/>
    </location>
</feature>
<evidence type="ECO:0000256" key="2">
    <source>
        <dbReference type="ARBA" id="ARBA00010330"/>
    </source>
</evidence>
<feature type="region of interest" description="Disordered" evidence="9">
    <location>
        <begin position="161"/>
        <end position="218"/>
    </location>
</feature>
<dbReference type="Gene3D" id="3.40.50.2300">
    <property type="match status" value="1"/>
</dbReference>
<evidence type="ECO:0000256" key="4">
    <source>
        <dbReference type="ARBA" id="ARBA00023015"/>
    </source>
</evidence>
<feature type="compositionally biased region" description="Polar residues" evidence="9">
    <location>
        <begin position="209"/>
        <end position="218"/>
    </location>
</feature>
<comment type="subcellular location">
    <subcellularLocation>
        <location evidence="1">Nucleus</location>
    </subcellularLocation>
</comment>
<feature type="region of interest" description="Disordered" evidence="9">
    <location>
        <begin position="636"/>
        <end position="671"/>
    </location>
</feature>
<sequence length="671" mass="72039">MDRYHHQQQQQQQQQAPQQGEHAAQPLCWEEFLHRKTIRVLLVETDDSTRQVVTALLRHCMYQVIPVENGHQAWAYLQDAQSNIDLVLTEVFMHGGLSGIDLLGRIMNHEACKNIPVIMMSSHDSMGTVLSCLSNGAADFLAKPIRKNELKNLWAHVWRRSHSSSGSGSGSAIQTQKCTKSKSGDDSNNNSNNRNDDASMGLNARDGSDNGSGTQSSWTKRAVEIDSPQDMSPDQSTDPPDSTCAHVSHLKSEICSNRLRGTNNKNCQKPKETNDEFKGKKLEIGAPGTLNTDDQSSPNESSVKPTDGRCEYLPQNNSNDTVMENSDEPIVRAADLIGSMAKNMDAQQAARAIDAPNCSSQVPEGKDTDRENAMPYLELSLKRSRSTGDGAGAIQEEQRNVVRRSDLSAFTRYNTCAVSNQGGAGFVGSCSPNGNSSEAAKTDAAHMKQGSNGSSNNNDMGSTTKSVVTKPGGNKVSPINGNTHTSAFHRVQPWTPATTGKDKADEMSKKNAATAAAAAAAKDMGGEAQSKHPCPAAHDTNGGSAGGTAQSNVVNPSGPVEGHAANYGSNSCSNNNTNNGSTAATTAAATAAHAETGGGIDKRSNMMHMKRERRVAAVNKFREKRKERNFGKKCVTRAGSGWRSSGRGCEGSLCGSRHRRRPWRDNLPPHT</sequence>
<accession>A0A291EU78</accession>
<keyword evidence="7" id="KW-0539">Nucleus</keyword>
<feature type="region of interest" description="Disordered" evidence="9">
    <location>
        <begin position="1"/>
        <end position="20"/>
    </location>
</feature>
<proteinExistence type="inferred from homology"/>
<feature type="compositionally biased region" description="Basic and acidic residues" evidence="9">
    <location>
        <begin position="500"/>
        <end position="509"/>
    </location>
</feature>
<evidence type="ECO:0000256" key="6">
    <source>
        <dbReference type="ARBA" id="ARBA00023163"/>
    </source>
</evidence>
<evidence type="ECO:0000256" key="7">
    <source>
        <dbReference type="ARBA" id="ARBA00023242"/>
    </source>
</evidence>
<dbReference type="PANTHER" id="PTHR43874:SF64">
    <property type="entry name" value="TWO-COMPONENT RESPONSE REGULATOR-LIKE PRR37"/>
    <property type="match status" value="1"/>
</dbReference>
<feature type="compositionally biased region" description="Low complexity" evidence="9">
    <location>
        <begin position="450"/>
        <end position="462"/>
    </location>
</feature>
<evidence type="ECO:0000256" key="3">
    <source>
        <dbReference type="ARBA" id="ARBA00023012"/>
    </source>
</evidence>
<comment type="caution">
    <text evidence="8">Lacks conserved residue(s) required for the propagation of feature annotation.</text>
</comment>
<feature type="compositionally biased region" description="Polar residues" evidence="9">
    <location>
        <begin position="314"/>
        <end position="323"/>
    </location>
</feature>
<feature type="region of interest" description="Disordered" evidence="9">
    <location>
        <begin position="584"/>
        <end position="605"/>
    </location>
</feature>
<reference evidence="11" key="1">
    <citation type="submission" date="2016-10" db="EMBL/GenBank/DDBJ databases">
        <authorList>
            <person name="Varghese N."/>
        </authorList>
    </citation>
    <scope>NUCLEOTIDE SEQUENCE</scope>
</reference>
<evidence type="ECO:0000256" key="1">
    <source>
        <dbReference type="ARBA" id="ARBA00004123"/>
    </source>
</evidence>
<dbReference type="Pfam" id="PF00072">
    <property type="entry name" value="Response_reg"/>
    <property type="match status" value="1"/>
</dbReference>
<evidence type="ECO:0000256" key="8">
    <source>
        <dbReference type="PROSITE-ProRule" id="PRU00169"/>
    </source>
</evidence>
<feature type="compositionally biased region" description="Low complexity" evidence="9">
    <location>
        <begin position="637"/>
        <end position="652"/>
    </location>
</feature>
<dbReference type="PANTHER" id="PTHR43874">
    <property type="entry name" value="TWO-COMPONENT RESPONSE REGULATOR"/>
    <property type="match status" value="1"/>
</dbReference>
<dbReference type="GO" id="GO:0000160">
    <property type="term" value="P:phosphorelay signal transduction system"/>
    <property type="evidence" value="ECO:0007669"/>
    <property type="project" value="UniProtKB-KW"/>
</dbReference>
<feature type="compositionally biased region" description="Polar residues" evidence="9">
    <location>
        <begin position="477"/>
        <end position="486"/>
    </location>
</feature>
<keyword evidence="6" id="KW-0804">Transcription</keyword>
<feature type="region of interest" description="Disordered" evidence="9">
    <location>
        <begin position="260"/>
        <end position="323"/>
    </location>
</feature>